<dbReference type="RefSeq" id="WP_307904394.1">
    <property type="nucleotide sequence ID" value="NZ_AP027059.1"/>
</dbReference>
<proteinExistence type="predicted"/>
<dbReference type="PANTHER" id="PTHR36456:SF1">
    <property type="entry name" value="UPF0232 PROTEIN SCO3875"/>
    <property type="match status" value="1"/>
</dbReference>
<keyword evidence="2" id="KW-1185">Reference proteome</keyword>
<dbReference type="Proteomes" id="UP001321582">
    <property type="component" value="Chromosome"/>
</dbReference>
<dbReference type="PANTHER" id="PTHR36456">
    <property type="entry name" value="UPF0232 PROTEIN SCO3875"/>
    <property type="match status" value="1"/>
</dbReference>
<sequence>MNKPVKLKEVIESKIKNNVFYKLEFLKINWVDIVGKNLAKKSFPLFVKEDVLIIGVTSSIWSQQMLFLKNQIIKNSNLKLNGEYIKNIRFKVSKYEKTINYIEKKQKVKREKIDFNNISIQPFEIKQLKKAIEFIKDDDIKRHIYKVSVLNKKREKYLLENGYKKCEKCGELFVGEGKICILCKNDIQKENRRRIYNKIKNNLLITYTEMKYEEKYLTKIEFEDIKNRVKDGIYREILINIKELKYKKARDLLEKYFILDSGTDNKRVIFEKIDMFFQSFT</sequence>
<name>A0AAU9D861_9FUSO</name>
<dbReference type="Pfam" id="PF05258">
    <property type="entry name" value="DciA"/>
    <property type="match status" value="1"/>
</dbReference>
<accession>A0AAU9D861</accession>
<dbReference type="AlphaFoldDB" id="A0AAU9D861"/>
<organism evidence="1 2">
    <name type="scientific">Haliovirga abyssi</name>
    <dbReference type="NCBI Taxonomy" id="2996794"/>
    <lineage>
        <taxon>Bacteria</taxon>
        <taxon>Fusobacteriati</taxon>
        <taxon>Fusobacteriota</taxon>
        <taxon>Fusobacteriia</taxon>
        <taxon>Fusobacteriales</taxon>
        <taxon>Haliovirgaceae</taxon>
        <taxon>Haliovirga</taxon>
    </lineage>
</organism>
<evidence type="ECO:0000313" key="1">
    <source>
        <dbReference type="EMBL" id="BDU49435.1"/>
    </source>
</evidence>
<dbReference type="InterPro" id="IPR007922">
    <property type="entry name" value="DciA-like"/>
</dbReference>
<gene>
    <name evidence="1" type="ORF">HLVA_00040</name>
</gene>
<dbReference type="EMBL" id="AP027059">
    <property type="protein sequence ID" value="BDU49435.1"/>
    <property type="molecule type" value="Genomic_DNA"/>
</dbReference>
<reference evidence="1 2" key="1">
    <citation type="submission" date="2022-11" db="EMBL/GenBank/DDBJ databases">
        <title>Haliovirga abyssi gen. nov., sp. nov., a mesophilic fermentative bacterium isolated from the Iheya North hydrothermal field and the proposal of Haliovirgaceae fam. nov.</title>
        <authorList>
            <person name="Miyazaki U."/>
            <person name="Tame A."/>
            <person name="Miyazaki J."/>
            <person name="Takai K."/>
            <person name="Sawayama S."/>
            <person name="Kitajima M."/>
            <person name="Okamoto A."/>
            <person name="Nakagawa S."/>
        </authorList>
    </citation>
    <scope>NUCLEOTIDE SEQUENCE [LARGE SCALE GENOMIC DNA]</scope>
    <source>
        <strain evidence="1 2">IC12</strain>
    </source>
</reference>
<protein>
    <recommendedName>
        <fullName evidence="3">DUF721 domain-containing protein</fullName>
    </recommendedName>
</protein>
<evidence type="ECO:0000313" key="2">
    <source>
        <dbReference type="Proteomes" id="UP001321582"/>
    </source>
</evidence>
<dbReference type="KEGG" id="haby:HLVA_00040"/>
<evidence type="ECO:0008006" key="3">
    <source>
        <dbReference type="Google" id="ProtNLM"/>
    </source>
</evidence>